<protein>
    <recommendedName>
        <fullName evidence="1">N-acetyltransferase domain-containing protein</fullName>
    </recommendedName>
</protein>
<feature type="domain" description="N-acetyltransferase" evidence="1">
    <location>
        <begin position="6"/>
        <end position="93"/>
    </location>
</feature>
<reference evidence="2 3" key="1">
    <citation type="submission" date="2017-09" db="EMBL/GenBank/DDBJ databases">
        <authorList>
            <person name="Ehlers B."/>
            <person name="Leendertz F.H."/>
        </authorList>
    </citation>
    <scope>NUCLEOTIDE SEQUENCE [LARGE SCALE GENOMIC DNA]</scope>
    <source>
        <strain evidence="2 3">CGMCC 1.05381</strain>
    </source>
</reference>
<evidence type="ECO:0000313" key="3">
    <source>
        <dbReference type="Proteomes" id="UP000219440"/>
    </source>
</evidence>
<dbReference type="OrthoDB" id="5405911at2"/>
<dbReference type="PANTHER" id="PTHR31435:SF9">
    <property type="entry name" value="PROTEIN NATD1"/>
    <property type="match status" value="1"/>
</dbReference>
<keyword evidence="3" id="KW-1185">Reference proteome</keyword>
<dbReference type="EMBL" id="OCST01000006">
    <property type="protein sequence ID" value="SOE73968.1"/>
    <property type="molecule type" value="Genomic_DNA"/>
</dbReference>
<dbReference type="InterPro" id="IPR016181">
    <property type="entry name" value="Acyl_CoA_acyltransferase"/>
</dbReference>
<dbReference type="Gene3D" id="3.40.630.30">
    <property type="match status" value="1"/>
</dbReference>
<evidence type="ECO:0000313" key="2">
    <source>
        <dbReference type="EMBL" id="SOE73968.1"/>
    </source>
</evidence>
<accession>A0A2C9A3K2</accession>
<dbReference type="PROSITE" id="PS51729">
    <property type="entry name" value="GNAT_YJDJ"/>
    <property type="match status" value="1"/>
</dbReference>
<organism evidence="2 3">
    <name type="scientific">Salinibacterium xinjiangense</name>
    <dbReference type="NCBI Taxonomy" id="386302"/>
    <lineage>
        <taxon>Bacteria</taxon>
        <taxon>Bacillati</taxon>
        <taxon>Actinomycetota</taxon>
        <taxon>Actinomycetes</taxon>
        <taxon>Micrococcales</taxon>
        <taxon>Microbacteriaceae</taxon>
        <taxon>Salinibacterium</taxon>
    </lineage>
</organism>
<dbReference type="Pfam" id="PF14542">
    <property type="entry name" value="Acetyltransf_CG"/>
    <property type="match status" value="1"/>
</dbReference>
<dbReference type="AlphaFoldDB" id="A0A2C9A3K2"/>
<dbReference type="InterPro" id="IPR045057">
    <property type="entry name" value="Gcn5-rel_NAT"/>
</dbReference>
<proteinExistence type="predicted"/>
<sequence>MSKTFAHEPDASRYTLTVDGNLVALADYRINGSSISFNHTYTQPNQRGKGFAGEVVEFAMDDVEATTERRVVPMCWYVSDWFDAHPARGGLLIR</sequence>
<name>A0A2C9A3K2_9MICO</name>
<dbReference type="RefSeq" id="WP_097061949.1">
    <property type="nucleotide sequence ID" value="NZ_BMLC01000001.1"/>
</dbReference>
<dbReference type="InterPro" id="IPR031165">
    <property type="entry name" value="GNAT_YJDJ"/>
</dbReference>
<evidence type="ECO:0000259" key="1">
    <source>
        <dbReference type="PROSITE" id="PS51729"/>
    </source>
</evidence>
<dbReference type="PANTHER" id="PTHR31435">
    <property type="entry name" value="PROTEIN NATD1"/>
    <property type="match status" value="1"/>
</dbReference>
<dbReference type="Proteomes" id="UP000219440">
    <property type="component" value="Unassembled WGS sequence"/>
</dbReference>
<gene>
    <name evidence="2" type="ORF">SAMN06296378_2904</name>
</gene>
<dbReference type="SUPFAM" id="SSF55729">
    <property type="entry name" value="Acyl-CoA N-acyltransferases (Nat)"/>
    <property type="match status" value="1"/>
</dbReference>